<dbReference type="AlphaFoldDB" id="A0A1H3SF80"/>
<dbReference type="InterPro" id="IPR029063">
    <property type="entry name" value="SAM-dependent_MTases_sf"/>
</dbReference>
<dbReference type="EMBL" id="FNOK01000064">
    <property type="protein sequence ID" value="SDZ36656.1"/>
    <property type="molecule type" value="Genomic_DNA"/>
</dbReference>
<organism evidence="2 3">
    <name type="scientific">Saccharopolyspora shandongensis</name>
    <dbReference type="NCBI Taxonomy" id="418495"/>
    <lineage>
        <taxon>Bacteria</taxon>
        <taxon>Bacillati</taxon>
        <taxon>Actinomycetota</taxon>
        <taxon>Actinomycetes</taxon>
        <taxon>Pseudonocardiales</taxon>
        <taxon>Pseudonocardiaceae</taxon>
        <taxon>Saccharopolyspora</taxon>
    </lineage>
</organism>
<dbReference type="SUPFAM" id="SSF53335">
    <property type="entry name" value="S-adenosyl-L-methionine-dependent methyltransferases"/>
    <property type="match status" value="1"/>
</dbReference>
<proteinExistence type="predicted"/>
<reference evidence="3" key="1">
    <citation type="submission" date="2016-10" db="EMBL/GenBank/DDBJ databases">
        <authorList>
            <person name="Varghese N."/>
            <person name="Submissions S."/>
        </authorList>
    </citation>
    <scope>NUCLEOTIDE SEQUENCE [LARGE SCALE GENOMIC DNA]</scope>
    <source>
        <strain evidence="3">CGMCC 4.3530</strain>
    </source>
</reference>
<dbReference type="Proteomes" id="UP000199529">
    <property type="component" value="Unassembled WGS sequence"/>
</dbReference>
<keyword evidence="3" id="KW-1185">Reference proteome</keyword>
<gene>
    <name evidence="2" type="ORF">SAMN05216215_106428</name>
</gene>
<evidence type="ECO:0000313" key="2">
    <source>
        <dbReference type="EMBL" id="SDZ36656.1"/>
    </source>
</evidence>
<feature type="domain" description="Methyltransferase type 11" evidence="1">
    <location>
        <begin position="51"/>
        <end position="140"/>
    </location>
</feature>
<dbReference type="OrthoDB" id="4484556at2"/>
<evidence type="ECO:0000259" key="1">
    <source>
        <dbReference type="Pfam" id="PF08241"/>
    </source>
</evidence>
<dbReference type="STRING" id="418495.SAMN05216215_106428"/>
<dbReference type="CDD" id="cd02440">
    <property type="entry name" value="AdoMet_MTases"/>
    <property type="match status" value="1"/>
</dbReference>
<evidence type="ECO:0000313" key="3">
    <source>
        <dbReference type="Proteomes" id="UP000199529"/>
    </source>
</evidence>
<dbReference type="Gene3D" id="3.40.50.150">
    <property type="entry name" value="Vaccinia Virus protein VP39"/>
    <property type="match status" value="1"/>
</dbReference>
<accession>A0A1H3SF80</accession>
<sequence length="227" mass="23953">MSGEFDVALLRGSCTLLTSDGVARSLPGQRWSAAPDAADRYLLRTCRGPTLDIGCGPGRLTSALTGSGVVALGIDTSRLAVRLTASRNAVALCRDVFHPVPGEGNWREALLVDGNIGIGGDPRALLRRVHQLLRTGGRAWVEVEPPGTGLWRGTGRVAHTGGCGPAFRWAIVGADVIGRLAAATCFELHHLVERCGRWFAALDSRAWPPASAGAGPPGRRVVWPGQR</sequence>
<dbReference type="RefSeq" id="WP_093276525.1">
    <property type="nucleotide sequence ID" value="NZ_FNOK01000064.1"/>
</dbReference>
<dbReference type="Pfam" id="PF08241">
    <property type="entry name" value="Methyltransf_11"/>
    <property type="match status" value="1"/>
</dbReference>
<dbReference type="InterPro" id="IPR013216">
    <property type="entry name" value="Methyltransf_11"/>
</dbReference>
<dbReference type="GO" id="GO:0008757">
    <property type="term" value="F:S-adenosylmethionine-dependent methyltransferase activity"/>
    <property type="evidence" value="ECO:0007669"/>
    <property type="project" value="InterPro"/>
</dbReference>
<name>A0A1H3SF80_9PSEU</name>
<protein>
    <recommendedName>
        <fullName evidence="1">Methyltransferase type 11 domain-containing protein</fullName>
    </recommendedName>
</protein>